<evidence type="ECO:0000313" key="4">
    <source>
        <dbReference type="Proteomes" id="UP000244896"/>
    </source>
</evidence>
<dbReference type="PANTHER" id="PTHR40588:SF1">
    <property type="entry name" value="MRNA INTERFERASE TOXIN YAFQ"/>
    <property type="match status" value="1"/>
</dbReference>
<dbReference type="RefSeq" id="WP_108823858.1">
    <property type="nucleotide sequence ID" value="NZ_CP023004.1"/>
</dbReference>
<sequence length="88" mass="10418">MNYNFTKQFRKDYARRIEGTRLESDFEKLFDLLVTGQPLPPVYRDHALVGNWKGHRDCHLRSDMVLVYKIEGDTIVFTRINTHSELFG</sequence>
<dbReference type="InterPro" id="IPR035093">
    <property type="entry name" value="RelE/ParE_toxin_dom_sf"/>
</dbReference>
<dbReference type="Gene3D" id="3.30.2310.20">
    <property type="entry name" value="RelE-like"/>
    <property type="match status" value="1"/>
</dbReference>
<dbReference type="OrthoDB" id="7030467at2"/>
<dbReference type="EMBL" id="CP023004">
    <property type="protein sequence ID" value="AWI08052.1"/>
    <property type="molecule type" value="Genomic_DNA"/>
</dbReference>
<dbReference type="Pfam" id="PF15738">
    <property type="entry name" value="YafQ_toxin"/>
    <property type="match status" value="1"/>
</dbReference>
<dbReference type="PANTHER" id="PTHR40588">
    <property type="entry name" value="MRNA INTERFERASE TOXIN YAFQ"/>
    <property type="match status" value="1"/>
</dbReference>
<dbReference type="Proteomes" id="UP000244896">
    <property type="component" value="Chromosome"/>
</dbReference>
<dbReference type="GO" id="GO:0006402">
    <property type="term" value="P:mRNA catabolic process"/>
    <property type="evidence" value="ECO:0007669"/>
    <property type="project" value="TreeGrafter"/>
</dbReference>
<feature type="active site" description="Proton donor" evidence="2">
    <location>
        <position position="83"/>
    </location>
</feature>
<dbReference type="InterPro" id="IPR004386">
    <property type="entry name" value="Toxin_YafQ-like"/>
</dbReference>
<reference evidence="3 4" key="1">
    <citation type="journal article" date="2018" name="Syst. Appl. Microbiol.">
        <title>Ereboglobus luteus gen. nov. sp. nov. from cockroach guts, and new insights into the oxygen relationship of the genera Opitutus and Didymococcus (Verrucomicrobia: Opitutaceae).</title>
        <authorList>
            <person name="Tegtmeier D."/>
            <person name="Belitz A."/>
            <person name="Radek R."/>
            <person name="Heimerl T."/>
            <person name="Brune A."/>
        </authorList>
    </citation>
    <scope>NUCLEOTIDE SEQUENCE [LARGE SCALE GENOMIC DNA]</scope>
    <source>
        <strain evidence="3 4">Ho45</strain>
    </source>
</reference>
<dbReference type="SUPFAM" id="SSF143011">
    <property type="entry name" value="RelE-like"/>
    <property type="match status" value="1"/>
</dbReference>
<proteinExistence type="predicted"/>
<accession>A0A2U8E0E3</accession>
<evidence type="ECO:0000256" key="2">
    <source>
        <dbReference type="PIRSR" id="PIRSR006156-1"/>
    </source>
</evidence>
<dbReference type="NCBIfam" id="TIGR02385">
    <property type="entry name" value="RelE_StbE"/>
    <property type="match status" value="1"/>
</dbReference>
<dbReference type="GO" id="GO:0006415">
    <property type="term" value="P:translational termination"/>
    <property type="evidence" value="ECO:0007669"/>
    <property type="project" value="TreeGrafter"/>
</dbReference>
<keyword evidence="1" id="KW-1277">Toxin-antitoxin system</keyword>
<evidence type="ECO:0000313" key="3">
    <source>
        <dbReference type="EMBL" id="AWI08052.1"/>
    </source>
</evidence>
<dbReference type="AlphaFoldDB" id="A0A2U8E0E3"/>
<gene>
    <name evidence="3" type="ORF">CKA38_01130</name>
</gene>
<keyword evidence="4" id="KW-1185">Reference proteome</keyword>
<evidence type="ECO:0008006" key="5">
    <source>
        <dbReference type="Google" id="ProtNLM"/>
    </source>
</evidence>
<dbReference type="InterPro" id="IPR007712">
    <property type="entry name" value="RelE/ParE_toxin"/>
</dbReference>
<protein>
    <recommendedName>
        <fullName evidence="5">Type II toxin-antitoxin system mRNA interferase toxin, RelE/StbE family</fullName>
    </recommendedName>
</protein>
<name>A0A2U8E0E3_9BACT</name>
<dbReference type="GO" id="GO:0004521">
    <property type="term" value="F:RNA endonuclease activity"/>
    <property type="evidence" value="ECO:0007669"/>
    <property type="project" value="TreeGrafter"/>
</dbReference>
<dbReference type="KEGG" id="elut:CKA38_01130"/>
<evidence type="ECO:0000256" key="1">
    <source>
        <dbReference type="ARBA" id="ARBA00022649"/>
    </source>
</evidence>
<organism evidence="3 4">
    <name type="scientific">Ereboglobus luteus</name>
    <dbReference type="NCBI Taxonomy" id="1796921"/>
    <lineage>
        <taxon>Bacteria</taxon>
        <taxon>Pseudomonadati</taxon>
        <taxon>Verrucomicrobiota</taxon>
        <taxon>Opitutia</taxon>
        <taxon>Opitutales</taxon>
        <taxon>Opitutaceae</taxon>
        <taxon>Ereboglobus</taxon>
    </lineage>
</organism>
<dbReference type="PIRSF" id="PIRSF006156">
    <property type="entry name" value="YafQ"/>
    <property type="match status" value="1"/>
</dbReference>